<evidence type="ECO:0000313" key="2">
    <source>
        <dbReference type="Proteomes" id="UP000095672"/>
    </source>
</evidence>
<keyword evidence="2" id="KW-1185">Reference proteome</keyword>
<gene>
    <name evidence="1" type="ORF">AUP74_02246</name>
</gene>
<reference evidence="2" key="1">
    <citation type="submission" date="2016-01" db="EMBL/GenBank/DDBJ databases">
        <title>Complete genome sequence of Microbulbifer sp. CCB-MM1, a halophile isolated from Matang Mangrove Forest, Perak.</title>
        <authorList>
            <person name="Moh T.H."/>
            <person name="Dinesh B."/>
            <person name="Lau N.-S."/>
            <person name="Go F."/>
            <person name="Alexander Chong S.-C."/>
        </authorList>
    </citation>
    <scope>NUCLEOTIDE SEQUENCE [LARGE SCALE GENOMIC DNA]</scope>
    <source>
        <strain evidence="2">CCB-MM1</strain>
    </source>
</reference>
<dbReference type="PATRIC" id="fig|1769779.3.peg.2240"/>
<dbReference type="SUPFAM" id="SSF55961">
    <property type="entry name" value="Bet v1-like"/>
    <property type="match status" value="1"/>
</dbReference>
<sequence length="181" mass="20086">MVMRFLQGYRNAWLMAVALVVLPPGSVQAEVIHKAKSSFSIRFEEVIARDNAAVFKALGQLPEWWSSDHTYSGSAGNLSMELLAGGCFCERWDDSSVEHLRVIFALQDREVRLTGGLGPLQSLPVNGLMQWRITPAESGSILTWEYQVWGAPGTNLEALAAPVEQVLGEQLRGLKEFLNRQ</sequence>
<evidence type="ECO:0000313" key="1">
    <source>
        <dbReference type="EMBL" id="AOS97655.1"/>
    </source>
</evidence>
<evidence type="ECO:0008006" key="3">
    <source>
        <dbReference type="Google" id="ProtNLM"/>
    </source>
</evidence>
<dbReference type="STRING" id="1769779.AUP74_02246"/>
<organism evidence="1 2">
    <name type="scientific">Microbulbifer aggregans</name>
    <dbReference type="NCBI Taxonomy" id="1769779"/>
    <lineage>
        <taxon>Bacteria</taxon>
        <taxon>Pseudomonadati</taxon>
        <taxon>Pseudomonadota</taxon>
        <taxon>Gammaproteobacteria</taxon>
        <taxon>Cellvibrionales</taxon>
        <taxon>Microbulbiferaceae</taxon>
        <taxon>Microbulbifer</taxon>
    </lineage>
</organism>
<dbReference type="AlphaFoldDB" id="A0A1C9W963"/>
<name>A0A1C9W963_9GAMM</name>
<dbReference type="EMBL" id="CP014143">
    <property type="protein sequence ID" value="AOS97655.1"/>
    <property type="molecule type" value="Genomic_DNA"/>
</dbReference>
<dbReference type="InterPro" id="IPR023393">
    <property type="entry name" value="START-like_dom_sf"/>
</dbReference>
<accession>A0A1C9W963</accession>
<dbReference type="Gene3D" id="3.30.530.20">
    <property type="match status" value="1"/>
</dbReference>
<protein>
    <recommendedName>
        <fullName evidence="3">Polyketide cyclase / dehydrase and lipid transport</fullName>
    </recommendedName>
</protein>
<dbReference type="KEGG" id="micc:AUP74_02246"/>
<proteinExistence type="predicted"/>
<dbReference type="Proteomes" id="UP000095672">
    <property type="component" value="Chromosome"/>
</dbReference>